<name>A0A9D1JXB4_9PROT</name>
<evidence type="ECO:0000256" key="1">
    <source>
        <dbReference type="SAM" id="Coils"/>
    </source>
</evidence>
<dbReference type="Proteomes" id="UP000886742">
    <property type="component" value="Unassembled WGS sequence"/>
</dbReference>
<accession>A0A9D1JXB4</accession>
<keyword evidence="3" id="KW-1133">Transmembrane helix</keyword>
<reference evidence="4" key="1">
    <citation type="submission" date="2020-10" db="EMBL/GenBank/DDBJ databases">
        <authorList>
            <person name="Gilroy R."/>
        </authorList>
    </citation>
    <scope>NUCLEOTIDE SEQUENCE</scope>
    <source>
        <strain evidence="4">ChiGjej3B3-5194</strain>
    </source>
</reference>
<feature type="transmembrane region" description="Helical" evidence="3">
    <location>
        <begin position="7"/>
        <end position="25"/>
    </location>
</feature>
<keyword evidence="3" id="KW-0812">Transmembrane</keyword>
<keyword evidence="1" id="KW-0175">Coiled coil</keyword>
<organism evidence="4 5">
    <name type="scientific">Candidatus Enterousia intestinigallinarum</name>
    <dbReference type="NCBI Taxonomy" id="2840790"/>
    <lineage>
        <taxon>Bacteria</taxon>
        <taxon>Pseudomonadati</taxon>
        <taxon>Pseudomonadota</taxon>
        <taxon>Alphaproteobacteria</taxon>
        <taxon>Candidatus Enterousia</taxon>
    </lineage>
</organism>
<keyword evidence="3" id="KW-0472">Membrane</keyword>
<dbReference type="AlphaFoldDB" id="A0A9D1JXB4"/>
<comment type="caution">
    <text evidence="4">The sequence shown here is derived from an EMBL/GenBank/DDBJ whole genome shotgun (WGS) entry which is preliminary data.</text>
</comment>
<evidence type="ECO:0000256" key="2">
    <source>
        <dbReference type="SAM" id="MobiDB-lite"/>
    </source>
</evidence>
<evidence type="ECO:0000313" key="4">
    <source>
        <dbReference type="EMBL" id="HIS70751.1"/>
    </source>
</evidence>
<protein>
    <submittedName>
        <fullName evidence="4">Uncharacterized protein</fullName>
    </submittedName>
</protein>
<dbReference type="EMBL" id="DVJI01000009">
    <property type="protein sequence ID" value="HIS70751.1"/>
    <property type="molecule type" value="Genomic_DNA"/>
</dbReference>
<sequence>MALNKKVLIHTGAGIAAVILLAFGITQCSQKRSEREANDSAMRKIESNRQEMQAANETLKRATCVLDSLLDANLIQADSIIVLNDSIAVLNDSLDLVQGQLDDCRKGKRNPTPTRPTPTRPTPVKPTNPHNGNRTRIDMRDNSINNEQIVVQNDGGNGNDTEITLGNGTTNNGQIVVNNGGTVTITSNQAAIDSLRNAVDSLQMKNGNSFAGSSVVVIKKVKTYTRTR</sequence>
<reference evidence="4" key="2">
    <citation type="journal article" date="2021" name="PeerJ">
        <title>Extensive microbial diversity within the chicken gut microbiome revealed by metagenomics and culture.</title>
        <authorList>
            <person name="Gilroy R."/>
            <person name="Ravi A."/>
            <person name="Getino M."/>
            <person name="Pursley I."/>
            <person name="Horton D.L."/>
            <person name="Alikhan N.F."/>
            <person name="Baker D."/>
            <person name="Gharbi K."/>
            <person name="Hall N."/>
            <person name="Watson M."/>
            <person name="Adriaenssens E.M."/>
            <person name="Foster-Nyarko E."/>
            <person name="Jarju S."/>
            <person name="Secka A."/>
            <person name="Antonio M."/>
            <person name="Oren A."/>
            <person name="Chaudhuri R.R."/>
            <person name="La Ragione R."/>
            <person name="Hildebrand F."/>
            <person name="Pallen M.J."/>
        </authorList>
    </citation>
    <scope>NUCLEOTIDE SEQUENCE</scope>
    <source>
        <strain evidence="4">ChiGjej3B3-5194</strain>
    </source>
</reference>
<feature type="compositionally biased region" description="Pro residues" evidence="2">
    <location>
        <begin position="113"/>
        <end position="126"/>
    </location>
</feature>
<evidence type="ECO:0000313" key="5">
    <source>
        <dbReference type="Proteomes" id="UP000886742"/>
    </source>
</evidence>
<evidence type="ECO:0000256" key="3">
    <source>
        <dbReference type="SAM" id="Phobius"/>
    </source>
</evidence>
<feature type="coiled-coil region" evidence="1">
    <location>
        <begin position="38"/>
        <end position="65"/>
    </location>
</feature>
<gene>
    <name evidence="4" type="ORF">IAD02_02050</name>
</gene>
<proteinExistence type="predicted"/>
<feature type="region of interest" description="Disordered" evidence="2">
    <location>
        <begin position="101"/>
        <end position="138"/>
    </location>
</feature>